<evidence type="ECO:0000313" key="1">
    <source>
        <dbReference type="EMBL" id="TFK65361.1"/>
    </source>
</evidence>
<organism evidence="1 2">
    <name type="scientific">Pluteus cervinus</name>
    <dbReference type="NCBI Taxonomy" id="181527"/>
    <lineage>
        <taxon>Eukaryota</taxon>
        <taxon>Fungi</taxon>
        <taxon>Dikarya</taxon>
        <taxon>Basidiomycota</taxon>
        <taxon>Agaricomycotina</taxon>
        <taxon>Agaricomycetes</taxon>
        <taxon>Agaricomycetidae</taxon>
        <taxon>Agaricales</taxon>
        <taxon>Pluteineae</taxon>
        <taxon>Pluteaceae</taxon>
        <taxon>Pluteus</taxon>
    </lineage>
</organism>
<proteinExistence type="predicted"/>
<accession>A0ACD3AI45</accession>
<name>A0ACD3AI45_9AGAR</name>
<reference evidence="1 2" key="1">
    <citation type="journal article" date="2019" name="Nat. Ecol. Evol.">
        <title>Megaphylogeny resolves global patterns of mushroom evolution.</title>
        <authorList>
            <person name="Varga T."/>
            <person name="Krizsan K."/>
            <person name="Foldi C."/>
            <person name="Dima B."/>
            <person name="Sanchez-Garcia M."/>
            <person name="Sanchez-Ramirez S."/>
            <person name="Szollosi G.J."/>
            <person name="Szarkandi J.G."/>
            <person name="Papp V."/>
            <person name="Albert L."/>
            <person name="Andreopoulos W."/>
            <person name="Angelini C."/>
            <person name="Antonin V."/>
            <person name="Barry K.W."/>
            <person name="Bougher N.L."/>
            <person name="Buchanan P."/>
            <person name="Buyck B."/>
            <person name="Bense V."/>
            <person name="Catcheside P."/>
            <person name="Chovatia M."/>
            <person name="Cooper J."/>
            <person name="Damon W."/>
            <person name="Desjardin D."/>
            <person name="Finy P."/>
            <person name="Geml J."/>
            <person name="Haridas S."/>
            <person name="Hughes K."/>
            <person name="Justo A."/>
            <person name="Karasinski D."/>
            <person name="Kautmanova I."/>
            <person name="Kiss B."/>
            <person name="Kocsube S."/>
            <person name="Kotiranta H."/>
            <person name="LaButti K.M."/>
            <person name="Lechner B.E."/>
            <person name="Liimatainen K."/>
            <person name="Lipzen A."/>
            <person name="Lukacs Z."/>
            <person name="Mihaltcheva S."/>
            <person name="Morgado L.N."/>
            <person name="Niskanen T."/>
            <person name="Noordeloos M.E."/>
            <person name="Ohm R.A."/>
            <person name="Ortiz-Santana B."/>
            <person name="Ovrebo C."/>
            <person name="Racz N."/>
            <person name="Riley R."/>
            <person name="Savchenko A."/>
            <person name="Shiryaev A."/>
            <person name="Soop K."/>
            <person name="Spirin V."/>
            <person name="Szebenyi C."/>
            <person name="Tomsovsky M."/>
            <person name="Tulloss R.E."/>
            <person name="Uehling J."/>
            <person name="Grigoriev I.V."/>
            <person name="Vagvolgyi C."/>
            <person name="Papp T."/>
            <person name="Martin F.M."/>
            <person name="Miettinen O."/>
            <person name="Hibbett D.S."/>
            <person name="Nagy L.G."/>
        </authorList>
    </citation>
    <scope>NUCLEOTIDE SEQUENCE [LARGE SCALE GENOMIC DNA]</scope>
    <source>
        <strain evidence="1 2">NL-1719</strain>
    </source>
</reference>
<dbReference type="Proteomes" id="UP000308600">
    <property type="component" value="Unassembled WGS sequence"/>
</dbReference>
<evidence type="ECO:0000313" key="2">
    <source>
        <dbReference type="Proteomes" id="UP000308600"/>
    </source>
</evidence>
<dbReference type="EMBL" id="ML208439">
    <property type="protein sequence ID" value="TFK65361.1"/>
    <property type="molecule type" value="Genomic_DNA"/>
</dbReference>
<keyword evidence="2" id="KW-1185">Reference proteome</keyword>
<sequence length="273" mass="29623">MSSNTSPTTTAIECSEAHQDAEALGSAGPDRTNQTKHFATIKTTFDLVRLSLFPVLHISTLPLNRPSESSTDHIVKPPFIMESQSALKGKARVGDAAVDHETQPSSRTTRKMMEVLVPPLATRSRTKRSLEDQEAVEGASTSVASTASRPKRKRVVGVQPSSAELSSSTSEATQAGSSRVDSAPPLQVEVKGEDDDEELFGPDSFNEDKRQIAGLYGHIKGLRFICAGGPPPQDVDVDDVEVSFEDYPELQAEFLKEQVKALEFGFRLNKRLG</sequence>
<protein>
    <submittedName>
        <fullName evidence="1">Uncharacterized protein</fullName>
    </submittedName>
</protein>
<gene>
    <name evidence="1" type="ORF">BDN72DRAFT_900756</name>
</gene>